<dbReference type="PANTHER" id="PTHR19321:SF1">
    <property type="entry name" value="PROTEIN REGULATOR OF CYTOKINESIS 1"/>
    <property type="match status" value="1"/>
</dbReference>
<evidence type="ECO:0000256" key="2">
    <source>
        <dbReference type="SAM" id="Phobius"/>
    </source>
</evidence>
<reference evidence="4" key="1">
    <citation type="submission" date="2013-03" db="EMBL/GenBank/DDBJ databases">
        <authorList>
            <person name="Jeffery W."/>
            <person name="Warren W."/>
            <person name="Wilson R.K."/>
        </authorList>
    </citation>
    <scope>NUCLEOTIDE SEQUENCE</scope>
    <source>
        <strain evidence="4">female</strain>
    </source>
</reference>
<keyword evidence="4" id="KW-1185">Reference proteome</keyword>
<feature type="transmembrane region" description="Helical" evidence="2">
    <location>
        <begin position="250"/>
        <end position="276"/>
    </location>
</feature>
<dbReference type="GO" id="GO:1990023">
    <property type="term" value="C:mitotic spindle midzone"/>
    <property type="evidence" value="ECO:0007669"/>
    <property type="project" value="TreeGrafter"/>
</dbReference>
<dbReference type="Ensembl" id="ENSAMXT00000041900.1">
    <property type="protein sequence ID" value="ENSAMXP00000036390.1"/>
    <property type="gene ID" value="ENSAMXG00000032966.1"/>
</dbReference>
<proteinExistence type="predicted"/>
<keyword evidence="2" id="KW-1133">Transmembrane helix</keyword>
<sequence length="293" mass="34130">LREVLAAESVACLNKALCHLKDIWEEIGIPEEQRLERTNVVKNHIKDLLERMIAEEENLRKRLMISIETCRKELSKVCSELQLPAFQEERSNSMLQQEKDIRTFLEAMLKEKSHRMQTLKVLIEQDQDLCDVLCCDSFCISDSSVPSLEQLERYREHLAALAAEKEERRSKFVELKKKIILCMEDLDQLPETSFEKDIVCEEEEAFCLSRENIDSLKILLHQVLRTILSLLYSLHYTLTTTLTSLYSLHYTLITITLFTNTLITIPLFTILLITILSSLYSHHYTHIIILSSL</sequence>
<dbReference type="GO" id="GO:0051256">
    <property type="term" value="P:mitotic spindle midzone assembly"/>
    <property type="evidence" value="ECO:0007669"/>
    <property type="project" value="TreeGrafter"/>
</dbReference>
<dbReference type="GeneTree" id="ENSGT00390000009453"/>
<dbReference type="InterPro" id="IPR007145">
    <property type="entry name" value="MAP65_Ase1_PRC1"/>
</dbReference>
<dbReference type="AlphaFoldDB" id="A0A3B1J3G2"/>
<dbReference type="GO" id="GO:0008017">
    <property type="term" value="F:microtubule binding"/>
    <property type="evidence" value="ECO:0007669"/>
    <property type="project" value="InterPro"/>
</dbReference>
<keyword evidence="2" id="KW-0472">Membrane</keyword>
<dbReference type="Pfam" id="PF03999">
    <property type="entry name" value="MAP65_ASE1"/>
    <property type="match status" value="1"/>
</dbReference>
<accession>A0A3B1J3G2</accession>
<name>A0A3B1J3G2_ASTMX</name>
<reference evidence="3" key="3">
    <citation type="submission" date="2025-08" db="UniProtKB">
        <authorList>
            <consortium name="Ensembl"/>
        </authorList>
    </citation>
    <scope>IDENTIFICATION</scope>
</reference>
<dbReference type="Bgee" id="ENSAMXG00000032966">
    <property type="expression patterns" value="Expressed in testis and 10 other cell types or tissues"/>
</dbReference>
<evidence type="ECO:0000313" key="3">
    <source>
        <dbReference type="Ensembl" id="ENSAMXP00000036390.1"/>
    </source>
</evidence>
<dbReference type="Proteomes" id="UP000018467">
    <property type="component" value="Unassembled WGS sequence"/>
</dbReference>
<evidence type="ECO:0000256" key="1">
    <source>
        <dbReference type="SAM" id="Coils"/>
    </source>
</evidence>
<feature type="transmembrane region" description="Helical" evidence="2">
    <location>
        <begin position="218"/>
        <end position="238"/>
    </location>
</feature>
<keyword evidence="2" id="KW-0812">Transmembrane</keyword>
<evidence type="ECO:0000313" key="4">
    <source>
        <dbReference type="Proteomes" id="UP000018467"/>
    </source>
</evidence>
<protein>
    <submittedName>
        <fullName evidence="3">Protein regulator of cytokinesis 1b</fullName>
    </submittedName>
</protein>
<dbReference type="GO" id="GO:0005737">
    <property type="term" value="C:cytoplasm"/>
    <property type="evidence" value="ECO:0007669"/>
    <property type="project" value="TreeGrafter"/>
</dbReference>
<dbReference type="PANTHER" id="PTHR19321">
    <property type="entry name" value="PROTEIN REGULATOR OF CYTOKINESIS 1 PRC1-RELATED"/>
    <property type="match status" value="1"/>
</dbReference>
<reference evidence="3" key="4">
    <citation type="submission" date="2025-09" db="UniProtKB">
        <authorList>
            <consortium name="Ensembl"/>
        </authorList>
    </citation>
    <scope>IDENTIFICATION</scope>
</reference>
<organism evidence="3 4">
    <name type="scientific">Astyanax mexicanus</name>
    <name type="common">Blind cave fish</name>
    <name type="synonym">Astyanax fasciatus mexicanus</name>
    <dbReference type="NCBI Taxonomy" id="7994"/>
    <lineage>
        <taxon>Eukaryota</taxon>
        <taxon>Metazoa</taxon>
        <taxon>Chordata</taxon>
        <taxon>Craniata</taxon>
        <taxon>Vertebrata</taxon>
        <taxon>Euteleostomi</taxon>
        <taxon>Actinopterygii</taxon>
        <taxon>Neopterygii</taxon>
        <taxon>Teleostei</taxon>
        <taxon>Ostariophysi</taxon>
        <taxon>Characiformes</taxon>
        <taxon>Characoidei</taxon>
        <taxon>Acestrorhamphidae</taxon>
        <taxon>Acestrorhamphinae</taxon>
        <taxon>Astyanax</taxon>
    </lineage>
</organism>
<feature type="coiled-coil region" evidence="1">
    <location>
        <begin position="148"/>
        <end position="178"/>
    </location>
</feature>
<keyword evidence="1" id="KW-0175">Coiled coil</keyword>
<reference evidence="4" key="2">
    <citation type="journal article" date="2014" name="Nat. Commun.">
        <title>The cavefish genome reveals candidate genes for eye loss.</title>
        <authorList>
            <person name="McGaugh S.E."/>
            <person name="Gross J.B."/>
            <person name="Aken B."/>
            <person name="Blin M."/>
            <person name="Borowsky R."/>
            <person name="Chalopin D."/>
            <person name="Hinaux H."/>
            <person name="Jeffery W.R."/>
            <person name="Keene A."/>
            <person name="Ma L."/>
            <person name="Minx P."/>
            <person name="Murphy D."/>
            <person name="O'Quin K.E."/>
            <person name="Retaux S."/>
            <person name="Rohner N."/>
            <person name="Searle S.M."/>
            <person name="Stahl B.A."/>
            <person name="Tabin C."/>
            <person name="Volff J.N."/>
            <person name="Yoshizawa M."/>
            <person name="Warren W.C."/>
        </authorList>
    </citation>
    <scope>NUCLEOTIDE SEQUENCE [LARGE SCALE GENOMIC DNA]</scope>
    <source>
        <strain evidence="4">female</strain>
    </source>
</reference>